<evidence type="ECO:0000313" key="1">
    <source>
        <dbReference type="EMBL" id="QWT71886.1"/>
    </source>
</evidence>
<organism evidence="1 2">
    <name type="scientific">Salmonella phage fmb-p1</name>
    <dbReference type="NCBI Taxonomy" id="2849081"/>
    <lineage>
        <taxon>Viruses</taxon>
        <taxon>Duplodnaviria</taxon>
        <taxon>Heunggongvirae</taxon>
        <taxon>Uroviricota</taxon>
        <taxon>Caudoviricetes</taxon>
        <taxon>Sarkviridae</taxon>
        <taxon>Guernseyvirinae</taxon>
        <taxon>Jerseyvirus</taxon>
        <taxon>Jerseyvirus fmbp1</taxon>
    </lineage>
</organism>
<name>A0A8F2FA47_9CAUD</name>
<dbReference type="GO" id="GO:0004386">
    <property type="term" value="F:helicase activity"/>
    <property type="evidence" value="ECO:0007669"/>
    <property type="project" value="UniProtKB-KW"/>
</dbReference>
<sequence length="169" mass="19001">MICISSRYVVVVQTEGGSNQTTLCLALPEVIQTGCDGLQRILAGKFYSQVCLAETFVQICNAGHHFTGLNSARGRDVLVYVIRVVRLDRSIDSFPERQVSDVRRAAGNLGSIRSWSQNSGVEKRGFLYRVFRHIGRQYRDIASYDVTNSGDCHYLFPQGFKLPFKFGRV</sequence>
<evidence type="ECO:0000313" key="2">
    <source>
        <dbReference type="Proteomes" id="UP000693645"/>
    </source>
</evidence>
<gene>
    <name evidence="1" type="ORF">fmbp1_00040</name>
</gene>
<keyword evidence="1" id="KW-0378">Hydrolase</keyword>
<dbReference type="Proteomes" id="UP000693645">
    <property type="component" value="Segment"/>
</dbReference>
<keyword evidence="2" id="KW-1185">Reference proteome</keyword>
<reference evidence="1 2" key="1">
    <citation type="submission" date="2021-05" db="EMBL/GenBank/DDBJ databases">
        <authorList>
            <person name="Lu Z."/>
        </authorList>
    </citation>
    <scope>NUCLEOTIDE SEQUENCE [LARGE SCALE GENOMIC DNA]</scope>
</reference>
<proteinExistence type="predicted"/>
<keyword evidence="1" id="KW-0067">ATP-binding</keyword>
<protein>
    <submittedName>
        <fullName evidence="1">Putative helicase</fullName>
    </submittedName>
</protein>
<dbReference type="EMBL" id="MZ274225">
    <property type="protein sequence ID" value="QWT71886.1"/>
    <property type="molecule type" value="Genomic_DNA"/>
</dbReference>
<keyword evidence="1" id="KW-0347">Helicase</keyword>
<accession>A0A8F2FA47</accession>
<keyword evidence="1" id="KW-0547">Nucleotide-binding</keyword>